<dbReference type="eggNOG" id="COG1721">
    <property type="taxonomic scope" value="Bacteria"/>
</dbReference>
<dbReference type="KEGG" id="mfa:Mfla_1838"/>
<feature type="transmembrane region" description="Helical" evidence="1">
    <location>
        <begin position="37"/>
        <end position="55"/>
    </location>
</feature>
<keyword evidence="1" id="KW-1133">Transmembrane helix</keyword>
<dbReference type="PANTHER" id="PTHR34351:SF1">
    <property type="entry name" value="SLR1927 PROTEIN"/>
    <property type="match status" value="1"/>
</dbReference>
<dbReference type="InterPro" id="IPR002881">
    <property type="entry name" value="DUF58"/>
</dbReference>
<organism evidence="3 4">
    <name type="scientific">Methylobacillus flagellatus (strain ATCC 51484 / DSM 6875 / VKM B-1610 / KT)</name>
    <dbReference type="NCBI Taxonomy" id="265072"/>
    <lineage>
        <taxon>Bacteria</taxon>
        <taxon>Pseudomonadati</taxon>
        <taxon>Pseudomonadota</taxon>
        <taxon>Betaproteobacteria</taxon>
        <taxon>Nitrosomonadales</taxon>
        <taxon>Methylophilaceae</taxon>
        <taxon>Methylobacillus</taxon>
    </lineage>
</organism>
<proteinExistence type="predicted"/>
<gene>
    <name evidence="3" type="ordered locus">Mfla_1838</name>
</gene>
<evidence type="ECO:0000259" key="2">
    <source>
        <dbReference type="Pfam" id="PF01882"/>
    </source>
</evidence>
<evidence type="ECO:0000313" key="3">
    <source>
        <dbReference type="EMBL" id="ABE50105.1"/>
    </source>
</evidence>
<feature type="transmembrane region" description="Helical" evidence="1">
    <location>
        <begin position="61"/>
        <end position="79"/>
    </location>
</feature>
<sequence length="317" mass="34763">MPLPSLDTQSARLWRRHSATLPAKLTLQRIYIMPSRAGWGLAILLLAMLTGAINYTLNLGFILTFLLAGMALVSLLHTWRNLAWLQVEAAPPSPVFAGQDAMLHVSLSEDRGCERFAIAASLGSQAALFVDVPANGTATLVIGSPTLKRGWHDMGILTLSTGFLGGLFRAWSRLETGTRCLVYPRPAATSLPLPQANGPTHSGSLSPQAGDEDFAGLRLYQRGDSPRRIDWKASSREQGMYSRDFHAESQQQVWLDLGQTPGSDLEQRLSQLTSWVMQAHETNQRYGLRLPGRDLAPAHSQAHYEACLRALALLEVE</sequence>
<dbReference type="OrthoDB" id="5298497at2"/>
<dbReference type="AlphaFoldDB" id="Q1H082"/>
<dbReference type="STRING" id="265072.Mfla_1838"/>
<accession>Q1H082</accession>
<reference evidence="3 4" key="1">
    <citation type="submission" date="2006-03" db="EMBL/GenBank/DDBJ databases">
        <title>Complete sequence of Methylobacillus flagellatus KT.</title>
        <authorList>
            <consortium name="US DOE Joint Genome Institute"/>
            <person name="Copeland A."/>
            <person name="Lucas S."/>
            <person name="Lapidus A."/>
            <person name="Barry K."/>
            <person name="Detter J.C."/>
            <person name="Glavina del Rio T."/>
            <person name="Hammon N."/>
            <person name="Israni S."/>
            <person name="Dalin E."/>
            <person name="Tice H."/>
            <person name="Pitluck S."/>
            <person name="Brettin T."/>
            <person name="Bruce D."/>
            <person name="Han C."/>
            <person name="Tapia R."/>
            <person name="Saunders E."/>
            <person name="Gilna P."/>
            <person name="Schmutz J."/>
            <person name="Larimer F."/>
            <person name="Land M."/>
            <person name="Kyrpides N."/>
            <person name="Anderson I."/>
            <person name="Richardson P."/>
        </authorList>
    </citation>
    <scope>NUCLEOTIDE SEQUENCE [LARGE SCALE GENOMIC DNA]</scope>
    <source>
        <strain evidence="4">KT / ATCC 51484 / DSM 6875</strain>
    </source>
</reference>
<dbReference type="PANTHER" id="PTHR34351">
    <property type="entry name" value="SLR1927 PROTEIN-RELATED"/>
    <property type="match status" value="1"/>
</dbReference>
<keyword evidence="1" id="KW-0812">Transmembrane</keyword>
<keyword evidence="1" id="KW-0472">Membrane</keyword>
<evidence type="ECO:0000313" key="4">
    <source>
        <dbReference type="Proteomes" id="UP000002440"/>
    </source>
</evidence>
<dbReference type="EMBL" id="CP000284">
    <property type="protein sequence ID" value="ABE50105.1"/>
    <property type="molecule type" value="Genomic_DNA"/>
</dbReference>
<dbReference type="Pfam" id="PF01882">
    <property type="entry name" value="DUF58"/>
    <property type="match status" value="1"/>
</dbReference>
<dbReference type="RefSeq" id="WP_011480059.1">
    <property type="nucleotide sequence ID" value="NC_007947.1"/>
</dbReference>
<feature type="domain" description="DUF58" evidence="2">
    <location>
        <begin position="218"/>
        <end position="293"/>
    </location>
</feature>
<dbReference type="Proteomes" id="UP000002440">
    <property type="component" value="Chromosome"/>
</dbReference>
<protein>
    <recommendedName>
        <fullName evidence="2">DUF58 domain-containing protein</fullName>
    </recommendedName>
</protein>
<keyword evidence="4" id="KW-1185">Reference proteome</keyword>
<name>Q1H082_METFK</name>
<dbReference type="HOGENOM" id="CLU_054568_0_1_4"/>
<evidence type="ECO:0000256" key="1">
    <source>
        <dbReference type="SAM" id="Phobius"/>
    </source>
</evidence>